<evidence type="ECO:0000313" key="1">
    <source>
        <dbReference type="EMBL" id="KAA6366374.1"/>
    </source>
</evidence>
<organism evidence="1 2">
    <name type="scientific">Streblomastix strix</name>
    <dbReference type="NCBI Taxonomy" id="222440"/>
    <lineage>
        <taxon>Eukaryota</taxon>
        <taxon>Metamonada</taxon>
        <taxon>Preaxostyla</taxon>
        <taxon>Oxymonadida</taxon>
        <taxon>Streblomastigidae</taxon>
        <taxon>Streblomastix</taxon>
    </lineage>
</organism>
<proteinExistence type="predicted"/>
<dbReference type="SUPFAM" id="SSF49899">
    <property type="entry name" value="Concanavalin A-like lectins/glucanases"/>
    <property type="match status" value="1"/>
</dbReference>
<dbReference type="Gene3D" id="2.60.120.920">
    <property type="match status" value="1"/>
</dbReference>
<evidence type="ECO:0000313" key="2">
    <source>
        <dbReference type="Proteomes" id="UP000324800"/>
    </source>
</evidence>
<dbReference type="AlphaFoldDB" id="A0A5J4U813"/>
<sequence>MKKFTWKSGIQYPTISFSPALENGIYLTEVEFGGNGDSGIGIVRDSYSLNSQGNPYEGTNCQHMATFGGYNYSGGQGCVSYKGNKTEGNSYYSENQTVKLEYDSGKGTLILFINGTQQPVFVSGIREKVRFILSLWTSCGNCTIKSLKKLSAPTSVQMSNGNAVQW</sequence>
<dbReference type="Proteomes" id="UP000324800">
    <property type="component" value="Unassembled WGS sequence"/>
</dbReference>
<comment type="caution">
    <text evidence="1">The sequence shown here is derived from an EMBL/GenBank/DDBJ whole genome shotgun (WGS) entry which is preliminary data.</text>
</comment>
<evidence type="ECO:0008006" key="3">
    <source>
        <dbReference type="Google" id="ProtNLM"/>
    </source>
</evidence>
<name>A0A5J4U813_9EUKA</name>
<dbReference type="InterPro" id="IPR013320">
    <property type="entry name" value="ConA-like_dom_sf"/>
</dbReference>
<dbReference type="EMBL" id="SNRW01019443">
    <property type="protein sequence ID" value="KAA6366374.1"/>
    <property type="molecule type" value="Genomic_DNA"/>
</dbReference>
<protein>
    <recommendedName>
        <fullName evidence="3">SPRY domain-containing protein</fullName>
    </recommendedName>
</protein>
<gene>
    <name evidence="1" type="ORF">EZS28_038099</name>
</gene>
<accession>A0A5J4U813</accession>
<dbReference type="InterPro" id="IPR043136">
    <property type="entry name" value="B30.2/SPRY_sf"/>
</dbReference>
<reference evidence="1 2" key="1">
    <citation type="submission" date="2019-03" db="EMBL/GenBank/DDBJ databases">
        <title>Single cell metagenomics reveals metabolic interactions within the superorganism composed of flagellate Streblomastix strix and complex community of Bacteroidetes bacteria on its surface.</title>
        <authorList>
            <person name="Treitli S.C."/>
            <person name="Kolisko M."/>
            <person name="Husnik F."/>
            <person name="Keeling P."/>
            <person name="Hampl V."/>
        </authorList>
    </citation>
    <scope>NUCLEOTIDE SEQUENCE [LARGE SCALE GENOMIC DNA]</scope>
    <source>
        <strain evidence="1">ST1C</strain>
    </source>
</reference>